<evidence type="ECO:0000256" key="6">
    <source>
        <dbReference type="ARBA" id="ARBA00023211"/>
    </source>
</evidence>
<dbReference type="UniPathway" id="UPA00056">
    <property type="reaction ID" value="UER00092"/>
</dbReference>
<feature type="binding site" evidence="9">
    <location>
        <position position="217"/>
    </location>
    <ligand>
        <name>1-deoxy-D-xylulose 5-phosphate</name>
        <dbReference type="ChEBI" id="CHEBI:57792"/>
    </ligand>
</feature>
<feature type="binding site" evidence="9">
    <location>
        <position position="220"/>
    </location>
    <ligand>
        <name>1-deoxy-D-xylulose 5-phosphate</name>
        <dbReference type="ChEBI" id="CHEBI:57792"/>
    </ligand>
</feature>
<dbReference type="InterPro" id="IPR013512">
    <property type="entry name" value="DXP_reductoisomerase_N"/>
</dbReference>
<dbReference type="InterPro" id="IPR036291">
    <property type="entry name" value="NAD(P)-bd_dom_sf"/>
</dbReference>
<dbReference type="GO" id="GO:0070402">
    <property type="term" value="F:NADPH binding"/>
    <property type="evidence" value="ECO:0007669"/>
    <property type="project" value="InterPro"/>
</dbReference>
<dbReference type="HOGENOM" id="CLU_035714_4_0_0"/>
<keyword evidence="6 9" id="KW-0464">Manganese</keyword>
<feature type="binding site" evidence="9">
    <location>
        <position position="123"/>
    </location>
    <ligand>
        <name>NADPH</name>
        <dbReference type="ChEBI" id="CHEBI:57783"/>
    </ligand>
</feature>
<feature type="binding site" evidence="9">
    <location>
        <position position="204"/>
    </location>
    <ligand>
        <name>NADPH</name>
        <dbReference type="ChEBI" id="CHEBI:57783"/>
    </ligand>
</feature>
<dbReference type="SUPFAM" id="SSF69055">
    <property type="entry name" value="1-deoxy-D-xylulose-5-phosphate reductoisomerase, C-terminal domain"/>
    <property type="match status" value="1"/>
</dbReference>
<keyword evidence="9" id="KW-0460">Magnesium</keyword>
<protein>
    <recommendedName>
        <fullName evidence="9">1-deoxy-D-xylulose 5-phosphate reductoisomerase</fullName>
        <shortName evidence="9">DXP reductoisomerase</shortName>
        <ecNumber evidence="9">1.1.1.267</ecNumber>
    </recommendedName>
    <alternativeName>
        <fullName evidence="9">1-deoxyxylulose-5-phosphate reductoisomerase</fullName>
    </alternativeName>
    <alternativeName>
        <fullName evidence="9">2-C-methyl-D-erythritol 4-phosphate synthase</fullName>
    </alternativeName>
</protein>
<dbReference type="GO" id="GO:0030145">
    <property type="term" value="F:manganese ion binding"/>
    <property type="evidence" value="ECO:0007669"/>
    <property type="project" value="TreeGrafter"/>
</dbReference>
<keyword evidence="15" id="KW-1185">Reference proteome</keyword>
<dbReference type="Gene3D" id="1.10.1740.10">
    <property type="match status" value="1"/>
</dbReference>
<sequence length="412" mass="44417">MSRTSLSVLGSTGSIGRSALDIVLKHPDRFKVLGMAAGKNLEVTLEQARLFEPEILSVAEEVYSSCKESLFGSGIKVLSGEEGAVAVAAYPGAEVLLSAIVGDAGLPPTWEGILPGRTIALANKETLVAGGSAVMGRIREKGARLVPVDSEHSAIYQAMKGHDWKSVRRVILTASGGPMFGKTKEEMAHVTVEEALNHPTWRMGPKITIDSATLMNKGLEVIEARWLFDLPSEKIEVVVHRQSIIHSLVELVDGSVLAQMGVPDMRGPISYAISGDERLVLDVKSLDLVLLGQMTFHHPDHEAFPSIRHAYRALERGGQSCLWLNAANEVAVAHFLEGKIPFSLIARIQGEVLEQAPVFEARTLDEIRKSGKAARNKAQELAEKYAGTEEIPGNPNHNGQMAAPVPGGARRN</sequence>
<evidence type="ECO:0000256" key="2">
    <source>
        <dbReference type="ARBA" id="ARBA00006825"/>
    </source>
</evidence>
<evidence type="ECO:0000256" key="9">
    <source>
        <dbReference type="HAMAP-Rule" id="MF_00183"/>
    </source>
</evidence>
<feature type="binding site" evidence="9">
    <location>
        <position position="13"/>
    </location>
    <ligand>
        <name>NADPH</name>
        <dbReference type="ChEBI" id="CHEBI:57783"/>
    </ligand>
</feature>
<proteinExistence type="inferred from homology"/>
<feature type="region of interest" description="Disordered" evidence="10">
    <location>
        <begin position="388"/>
        <end position="412"/>
    </location>
</feature>
<dbReference type="STRING" id="1162668.LFE_1945"/>
<feature type="binding site" evidence="9">
    <location>
        <position position="124"/>
    </location>
    <ligand>
        <name>1-deoxy-D-xylulose 5-phosphate</name>
        <dbReference type="ChEBI" id="CHEBI:57792"/>
    </ligand>
</feature>
<evidence type="ECO:0000313" key="15">
    <source>
        <dbReference type="Proteomes" id="UP000007382"/>
    </source>
</evidence>
<evidence type="ECO:0000259" key="13">
    <source>
        <dbReference type="Pfam" id="PF13288"/>
    </source>
</evidence>
<feature type="binding site" evidence="9">
    <location>
        <position position="175"/>
    </location>
    <ligand>
        <name>1-deoxy-D-xylulose 5-phosphate</name>
        <dbReference type="ChEBI" id="CHEBI:57792"/>
    </ligand>
</feature>
<dbReference type="RefSeq" id="WP_014450106.1">
    <property type="nucleotide sequence ID" value="NC_017094.1"/>
</dbReference>
<dbReference type="PANTHER" id="PTHR30525">
    <property type="entry name" value="1-DEOXY-D-XYLULOSE 5-PHOSPHATE REDUCTOISOMERASE"/>
    <property type="match status" value="1"/>
</dbReference>
<dbReference type="GO" id="GO:0016853">
    <property type="term" value="F:isomerase activity"/>
    <property type="evidence" value="ECO:0007669"/>
    <property type="project" value="UniProtKB-KW"/>
</dbReference>
<name>I0IQS3_LEPFC</name>
<feature type="binding site" evidence="9">
    <location>
        <position position="40"/>
    </location>
    <ligand>
        <name>NADPH</name>
        <dbReference type="ChEBI" id="CHEBI:57783"/>
    </ligand>
</feature>
<dbReference type="PANTHER" id="PTHR30525:SF0">
    <property type="entry name" value="1-DEOXY-D-XYLULOSE 5-PHOSPHATE REDUCTOISOMERASE, CHLOROPLASTIC"/>
    <property type="match status" value="1"/>
</dbReference>
<dbReference type="SUPFAM" id="SSF55347">
    <property type="entry name" value="Glyceraldehyde-3-phosphate dehydrogenase-like, C-terminal domain"/>
    <property type="match status" value="1"/>
</dbReference>
<dbReference type="GO" id="GO:0051484">
    <property type="term" value="P:isopentenyl diphosphate biosynthetic process, methylerythritol 4-phosphate pathway involved in terpenoid biosynthetic process"/>
    <property type="evidence" value="ECO:0007669"/>
    <property type="project" value="TreeGrafter"/>
</dbReference>
<feature type="domain" description="1-deoxy-D-xylulose 5-phosphate reductoisomerase N-terminal" evidence="11">
    <location>
        <begin position="6"/>
        <end position="131"/>
    </location>
</feature>
<feature type="domain" description="1-deoxy-D-xylulose 5-phosphate reductoisomerase C-terminal" evidence="12">
    <location>
        <begin position="145"/>
        <end position="228"/>
    </location>
</feature>
<dbReference type="OrthoDB" id="9806546at2"/>
<comment type="catalytic activity">
    <reaction evidence="8">
        <text>2-C-methyl-D-erythritol 4-phosphate + NADP(+) = 1-deoxy-D-xylulose 5-phosphate + NADPH + H(+)</text>
        <dbReference type="Rhea" id="RHEA:13717"/>
        <dbReference type="ChEBI" id="CHEBI:15378"/>
        <dbReference type="ChEBI" id="CHEBI:57783"/>
        <dbReference type="ChEBI" id="CHEBI:57792"/>
        <dbReference type="ChEBI" id="CHEBI:58262"/>
        <dbReference type="ChEBI" id="CHEBI:58349"/>
        <dbReference type="EC" id="1.1.1.267"/>
    </reaction>
    <physiologicalReaction direction="right-to-left" evidence="8">
        <dbReference type="Rhea" id="RHEA:13719"/>
    </physiologicalReaction>
</comment>
<dbReference type="InterPro" id="IPR026877">
    <property type="entry name" value="DXPR_C"/>
</dbReference>
<evidence type="ECO:0000313" key="14">
    <source>
        <dbReference type="EMBL" id="BAM07622.1"/>
    </source>
</evidence>
<gene>
    <name evidence="9" type="primary">dxr</name>
    <name evidence="14" type="ordered locus">LFE_1945</name>
</gene>
<feature type="binding site" evidence="9">
    <location>
        <position position="15"/>
    </location>
    <ligand>
        <name>NADPH</name>
        <dbReference type="ChEBI" id="CHEBI:57783"/>
    </ligand>
</feature>
<evidence type="ECO:0000256" key="10">
    <source>
        <dbReference type="SAM" id="MobiDB-lite"/>
    </source>
</evidence>
<comment type="function">
    <text evidence="9">Catalyzes the NADPH-dependent rearrangement and reduction of 1-deoxy-D-xylulose-5-phosphate (DXP) to 2-C-methyl-D-erythritol 4-phosphate (MEP).</text>
</comment>
<dbReference type="FunFam" id="3.40.50.720:FF:000045">
    <property type="entry name" value="1-deoxy-D-xylulose 5-phosphate reductoisomerase"/>
    <property type="match status" value="1"/>
</dbReference>
<dbReference type="PATRIC" id="fig|1162668.3.peg.2309"/>
<dbReference type="eggNOG" id="COG0743">
    <property type="taxonomic scope" value="Bacteria"/>
</dbReference>
<feature type="binding site" evidence="9">
    <location>
        <position position="12"/>
    </location>
    <ligand>
        <name>NADPH</name>
        <dbReference type="ChEBI" id="CHEBI:57783"/>
    </ligand>
</feature>
<evidence type="ECO:0000256" key="4">
    <source>
        <dbReference type="ARBA" id="ARBA00022857"/>
    </source>
</evidence>
<evidence type="ECO:0000256" key="7">
    <source>
        <dbReference type="ARBA" id="ARBA00023229"/>
    </source>
</evidence>
<organism evidence="14 15">
    <name type="scientific">Leptospirillum ferrooxidans (strain C2-3)</name>
    <dbReference type="NCBI Taxonomy" id="1162668"/>
    <lineage>
        <taxon>Bacteria</taxon>
        <taxon>Pseudomonadati</taxon>
        <taxon>Nitrospirota</taxon>
        <taxon>Nitrospiria</taxon>
        <taxon>Nitrospirales</taxon>
        <taxon>Nitrospiraceae</taxon>
        <taxon>Leptospirillum</taxon>
    </lineage>
</organism>
<keyword evidence="7 9" id="KW-0414">Isoprene biosynthesis</keyword>
<feature type="binding site" evidence="9">
    <location>
        <position position="151"/>
    </location>
    <ligand>
        <name>Mn(2+)</name>
        <dbReference type="ChEBI" id="CHEBI:29035"/>
    </ligand>
</feature>
<feature type="binding site" evidence="9">
    <location>
        <position position="38"/>
    </location>
    <ligand>
        <name>NADPH</name>
        <dbReference type="ChEBI" id="CHEBI:57783"/>
    </ligand>
</feature>
<dbReference type="GO" id="GO:0030604">
    <property type="term" value="F:1-deoxy-D-xylulose-5-phosphate reductoisomerase activity"/>
    <property type="evidence" value="ECO:0007669"/>
    <property type="project" value="UniProtKB-UniRule"/>
</dbReference>
<dbReference type="InterPro" id="IPR013644">
    <property type="entry name" value="DXP_reductoisomerase_C"/>
</dbReference>
<evidence type="ECO:0000259" key="12">
    <source>
        <dbReference type="Pfam" id="PF08436"/>
    </source>
</evidence>
<feature type="binding site" evidence="9">
    <location>
        <position position="125"/>
    </location>
    <ligand>
        <name>NADPH</name>
        <dbReference type="ChEBI" id="CHEBI:57783"/>
    </ligand>
</feature>
<dbReference type="AlphaFoldDB" id="I0IQS3"/>
<dbReference type="Pfam" id="PF08436">
    <property type="entry name" value="DXP_redisom_C"/>
    <property type="match status" value="1"/>
</dbReference>
<feature type="binding site" evidence="9">
    <location>
        <position position="14"/>
    </location>
    <ligand>
        <name>NADPH</name>
        <dbReference type="ChEBI" id="CHEBI:57783"/>
    </ligand>
</feature>
<evidence type="ECO:0000256" key="3">
    <source>
        <dbReference type="ARBA" id="ARBA00022723"/>
    </source>
</evidence>
<feature type="domain" description="DXP reductoisomerase C-terminal" evidence="13">
    <location>
        <begin position="260"/>
        <end position="376"/>
    </location>
</feature>
<dbReference type="SUPFAM" id="SSF51735">
    <property type="entry name" value="NAD(P)-binding Rossmann-fold domains"/>
    <property type="match status" value="1"/>
</dbReference>
<reference evidence="15" key="2">
    <citation type="submission" date="2012-03" db="EMBL/GenBank/DDBJ databases">
        <title>The complete genome sequence of the pioneer microbe on fresh volcanic deposit, Leptospirillum ferrooxidans strain C2-3.</title>
        <authorList>
            <person name="Fujimura R."/>
            <person name="Sato Y."/>
            <person name="Nishizawa T."/>
            <person name="Nanba K."/>
            <person name="Oshima K."/>
            <person name="Hattori M."/>
            <person name="Kamijo T."/>
            <person name="Ohta H."/>
        </authorList>
    </citation>
    <scope>NUCLEOTIDE SEQUENCE [LARGE SCALE GENOMIC DNA]</scope>
    <source>
        <strain evidence="15">C2-3</strain>
    </source>
</reference>
<dbReference type="NCBIfam" id="TIGR00243">
    <property type="entry name" value="Dxr"/>
    <property type="match status" value="1"/>
</dbReference>
<evidence type="ECO:0000256" key="5">
    <source>
        <dbReference type="ARBA" id="ARBA00023002"/>
    </source>
</evidence>
<keyword evidence="3 9" id="KW-0479">Metal-binding</keyword>
<dbReference type="Gene3D" id="3.40.50.720">
    <property type="entry name" value="NAD(P)-binding Rossmann-like Domain"/>
    <property type="match status" value="1"/>
</dbReference>
<evidence type="ECO:0000256" key="1">
    <source>
        <dbReference type="ARBA" id="ARBA00005094"/>
    </source>
</evidence>
<dbReference type="InterPro" id="IPR036169">
    <property type="entry name" value="DXPR_C_sf"/>
</dbReference>
<dbReference type="Pfam" id="PF13288">
    <property type="entry name" value="DXPR_C"/>
    <property type="match status" value="1"/>
</dbReference>
<keyword evidence="14" id="KW-0413">Isomerase</keyword>
<feature type="binding site" evidence="9">
    <location>
        <position position="220"/>
    </location>
    <ligand>
        <name>Mn(2+)</name>
        <dbReference type="ChEBI" id="CHEBI:29035"/>
    </ligand>
</feature>
<feature type="binding site" evidence="9">
    <location>
        <position position="150"/>
    </location>
    <ligand>
        <name>1-deoxy-D-xylulose 5-phosphate</name>
        <dbReference type="ChEBI" id="CHEBI:57792"/>
    </ligand>
</feature>
<reference evidence="14 15" key="1">
    <citation type="journal article" date="2012" name="J. Bacteriol.">
        <title>Complete Genome Sequence of Leptospirillum ferrooxidans Strain C2-3, Isolated from a Fresh Volcanic Ash Deposit on the Island of Miyake, Japan.</title>
        <authorList>
            <person name="Fujimura R."/>
            <person name="Sato Y."/>
            <person name="Nishizawa T."/>
            <person name="Oshima K."/>
            <person name="Kim S.-W."/>
            <person name="Hattori M."/>
            <person name="Kamijo T."/>
            <person name="Ohta H."/>
        </authorList>
    </citation>
    <scope>NUCLEOTIDE SEQUENCE [LARGE SCALE GENOMIC DNA]</scope>
    <source>
        <strain evidence="14 15">C2-3</strain>
    </source>
</reference>
<keyword evidence="4 9" id="KW-0521">NADP</keyword>
<dbReference type="InterPro" id="IPR003821">
    <property type="entry name" value="DXP_reductoisomerase"/>
</dbReference>
<accession>I0IQS3</accession>
<feature type="binding site" evidence="9">
    <location>
        <position position="151"/>
    </location>
    <ligand>
        <name>1-deoxy-D-xylulose 5-phosphate</name>
        <dbReference type="ChEBI" id="CHEBI:57792"/>
    </ligand>
</feature>
<evidence type="ECO:0000256" key="8">
    <source>
        <dbReference type="ARBA" id="ARBA00048543"/>
    </source>
</evidence>
<feature type="binding site" evidence="9">
    <location>
        <position position="211"/>
    </location>
    <ligand>
        <name>1-deoxy-D-xylulose 5-phosphate</name>
        <dbReference type="ChEBI" id="CHEBI:57792"/>
    </ligand>
</feature>
<feature type="binding site" evidence="9">
    <location>
        <position position="198"/>
    </location>
    <ligand>
        <name>1-deoxy-D-xylulose 5-phosphate</name>
        <dbReference type="ChEBI" id="CHEBI:57792"/>
    </ligand>
</feature>
<dbReference type="Pfam" id="PF02670">
    <property type="entry name" value="DXP_reductoisom"/>
    <property type="match status" value="1"/>
</dbReference>
<comment type="pathway">
    <text evidence="1 9">Isoprenoid biosynthesis; isopentenyl diphosphate biosynthesis via DXP pathway; isopentenyl diphosphate from 1-deoxy-D-xylulose 5-phosphate: step 1/6.</text>
</comment>
<dbReference type="KEGG" id="lfc:LFE_1945"/>
<evidence type="ECO:0000259" key="11">
    <source>
        <dbReference type="Pfam" id="PF02670"/>
    </source>
</evidence>
<comment type="similarity">
    <text evidence="2 9">Belongs to the DXR family.</text>
</comment>
<dbReference type="EMBL" id="AP012342">
    <property type="protein sequence ID" value="BAM07622.1"/>
    <property type="molecule type" value="Genomic_DNA"/>
</dbReference>
<feature type="binding site" evidence="9">
    <location>
        <position position="149"/>
    </location>
    <ligand>
        <name>Mn(2+)</name>
        <dbReference type="ChEBI" id="CHEBI:29035"/>
    </ligand>
</feature>
<dbReference type="Proteomes" id="UP000007382">
    <property type="component" value="Chromosome"/>
</dbReference>
<dbReference type="PIRSF" id="PIRSF006205">
    <property type="entry name" value="Dxp_reductismrs"/>
    <property type="match status" value="1"/>
</dbReference>
<dbReference type="HAMAP" id="MF_00183">
    <property type="entry name" value="DXP_reductoisom"/>
    <property type="match status" value="1"/>
</dbReference>
<keyword evidence="5 9" id="KW-0560">Oxidoreductase</keyword>
<comment type="cofactor">
    <cofactor evidence="9">
        <name>Mg(2+)</name>
        <dbReference type="ChEBI" id="CHEBI:18420"/>
    </cofactor>
    <cofactor evidence="9">
        <name>Mn(2+)</name>
        <dbReference type="ChEBI" id="CHEBI:29035"/>
    </cofactor>
</comment>
<dbReference type="EC" id="1.1.1.267" evidence="9"/>
<feature type="binding site" evidence="9">
    <location>
        <position position="216"/>
    </location>
    <ligand>
        <name>1-deoxy-D-xylulose 5-phosphate</name>
        <dbReference type="ChEBI" id="CHEBI:57792"/>
    </ligand>
</feature>
<feature type="binding site" evidence="9">
    <location>
        <position position="39"/>
    </location>
    <ligand>
        <name>NADPH</name>
        <dbReference type="ChEBI" id="CHEBI:57783"/>
    </ligand>
</feature>